<organism evidence="2 3">
    <name type="scientific">Candidatus Woesebacteria bacterium GW2011_GWA1_39_21</name>
    <dbReference type="NCBI Taxonomy" id="1618550"/>
    <lineage>
        <taxon>Bacteria</taxon>
        <taxon>Candidatus Woeseibacteriota</taxon>
    </lineage>
</organism>
<evidence type="ECO:0000256" key="1">
    <source>
        <dbReference type="SAM" id="MobiDB-lite"/>
    </source>
</evidence>
<reference evidence="2 3" key="1">
    <citation type="journal article" date="2015" name="Nature">
        <title>rRNA introns, odd ribosomes, and small enigmatic genomes across a large radiation of phyla.</title>
        <authorList>
            <person name="Brown C.T."/>
            <person name="Hug L.A."/>
            <person name="Thomas B.C."/>
            <person name="Sharon I."/>
            <person name="Castelle C.J."/>
            <person name="Singh A."/>
            <person name="Wilkins M.J."/>
            <person name="Williams K.H."/>
            <person name="Banfield J.F."/>
        </authorList>
    </citation>
    <scope>NUCLEOTIDE SEQUENCE [LARGE SCALE GENOMIC DNA]</scope>
</reference>
<feature type="region of interest" description="Disordered" evidence="1">
    <location>
        <begin position="73"/>
        <end position="117"/>
    </location>
</feature>
<feature type="compositionally biased region" description="Basic and acidic residues" evidence="1">
    <location>
        <begin position="88"/>
        <end position="101"/>
    </location>
</feature>
<proteinExistence type="predicted"/>
<dbReference type="STRING" id="1618550.UT39_C0025G0011"/>
<dbReference type="Proteomes" id="UP000034246">
    <property type="component" value="Unassembled WGS sequence"/>
</dbReference>
<protein>
    <submittedName>
        <fullName evidence="2">Uncharacterized protein</fullName>
    </submittedName>
</protein>
<evidence type="ECO:0000313" key="3">
    <source>
        <dbReference type="Proteomes" id="UP000034246"/>
    </source>
</evidence>
<name>A0A0G0N3D0_9BACT</name>
<feature type="compositionally biased region" description="Polar residues" evidence="1">
    <location>
        <begin position="75"/>
        <end position="85"/>
    </location>
</feature>
<comment type="caution">
    <text evidence="2">The sequence shown here is derived from an EMBL/GenBank/DDBJ whole genome shotgun (WGS) entry which is preliminary data.</text>
</comment>
<dbReference type="AlphaFoldDB" id="A0A0G0N3D0"/>
<feature type="region of interest" description="Disordered" evidence="1">
    <location>
        <begin position="1"/>
        <end position="25"/>
    </location>
</feature>
<accession>A0A0G0N3D0</accession>
<dbReference type="EMBL" id="LBWP01000025">
    <property type="protein sequence ID" value="KKR09948.1"/>
    <property type="molecule type" value="Genomic_DNA"/>
</dbReference>
<evidence type="ECO:0000313" key="2">
    <source>
        <dbReference type="EMBL" id="KKR09948.1"/>
    </source>
</evidence>
<gene>
    <name evidence="2" type="ORF">UT39_C0025G0011</name>
</gene>
<sequence>MAGNKELASTSLETPEKNESSGLGTRIRLSLAQSFNRLSYFFNRGSAEKKPSTSAGLIEVDMGVAGLAKIPRTDLGSNKSEQPQLGTLRRDISEAERDTDRAYSYSRRWGQRHIPKS</sequence>